<evidence type="ECO:0000313" key="3">
    <source>
        <dbReference type="Proteomes" id="UP000234585"/>
    </source>
</evidence>
<sequence length="76" mass="8715">MGDSIPTANSAMYNGIFFAYPSIAISGYILLKTFVRSIPPFMRVWYSRWNARSAPKTKLIPGKNIPRCMIVPFAWW</sequence>
<keyword evidence="3" id="KW-1185">Reference proteome</keyword>
<reference evidence="2 3" key="1">
    <citation type="submission" date="2017-12" db="EMBL/GenBank/DDBJ databases">
        <authorList>
            <consortium name="DOE Joint Genome Institute"/>
            <person name="Haridas S."/>
            <person name="Kjaerbolling I."/>
            <person name="Vesth T.C."/>
            <person name="Frisvad J.C."/>
            <person name="Nybo J.L."/>
            <person name="Theobald S."/>
            <person name="Kuo A."/>
            <person name="Bowyer P."/>
            <person name="Matsuda Y."/>
            <person name="Mondo S."/>
            <person name="Lyhne E.K."/>
            <person name="Kogle M.E."/>
            <person name="Clum A."/>
            <person name="Lipzen A."/>
            <person name="Salamov A."/>
            <person name="Ngan C.Y."/>
            <person name="Daum C."/>
            <person name="Chiniquy J."/>
            <person name="Barry K."/>
            <person name="LaButti K."/>
            <person name="Simmons B.A."/>
            <person name="Magnuson J.K."/>
            <person name="Mortensen U.H."/>
            <person name="Larsen T.O."/>
            <person name="Grigoriev I.V."/>
            <person name="Baker S.E."/>
            <person name="Andersen M.R."/>
            <person name="Nordberg H.P."/>
            <person name="Cantor M.N."/>
            <person name="Hua S.X."/>
        </authorList>
    </citation>
    <scope>NUCLEOTIDE SEQUENCE [LARGE SCALE GENOMIC DNA]</scope>
    <source>
        <strain evidence="2 3">CBS 102.13</strain>
    </source>
</reference>
<proteinExistence type="predicted"/>
<keyword evidence="1" id="KW-0472">Membrane</keyword>
<protein>
    <submittedName>
        <fullName evidence="2">Uncharacterized protein</fullName>
    </submittedName>
</protein>
<name>A0A2I2FGR3_ASPCN</name>
<dbReference type="Proteomes" id="UP000234585">
    <property type="component" value="Unassembled WGS sequence"/>
</dbReference>
<keyword evidence="1" id="KW-0812">Transmembrane</keyword>
<accession>A0A2I2FGR3</accession>
<evidence type="ECO:0000313" key="2">
    <source>
        <dbReference type="EMBL" id="PLB39823.1"/>
    </source>
</evidence>
<dbReference type="EMBL" id="KZ559127">
    <property type="protein sequence ID" value="PLB39823.1"/>
    <property type="molecule type" value="Genomic_DNA"/>
</dbReference>
<keyword evidence="1" id="KW-1133">Transmembrane helix</keyword>
<dbReference type="AlphaFoldDB" id="A0A2I2FGR3"/>
<gene>
    <name evidence="2" type="ORF">BDW47DRAFT_102484</name>
</gene>
<evidence type="ECO:0000256" key="1">
    <source>
        <dbReference type="SAM" id="Phobius"/>
    </source>
</evidence>
<dbReference type="RefSeq" id="XP_024673835.1">
    <property type="nucleotide sequence ID" value="XM_024811880.1"/>
</dbReference>
<feature type="transmembrane region" description="Helical" evidence="1">
    <location>
        <begin position="12"/>
        <end position="31"/>
    </location>
</feature>
<organism evidence="2 3">
    <name type="scientific">Aspergillus candidus</name>
    <dbReference type="NCBI Taxonomy" id="41067"/>
    <lineage>
        <taxon>Eukaryota</taxon>
        <taxon>Fungi</taxon>
        <taxon>Dikarya</taxon>
        <taxon>Ascomycota</taxon>
        <taxon>Pezizomycotina</taxon>
        <taxon>Eurotiomycetes</taxon>
        <taxon>Eurotiomycetidae</taxon>
        <taxon>Eurotiales</taxon>
        <taxon>Aspergillaceae</taxon>
        <taxon>Aspergillus</taxon>
        <taxon>Aspergillus subgen. Circumdati</taxon>
    </lineage>
</organism>
<dbReference type="GeneID" id="36519040"/>